<dbReference type="AlphaFoldDB" id="A0AAV8WEH2"/>
<dbReference type="Gene3D" id="3.30.420.40">
    <property type="match status" value="2"/>
</dbReference>
<keyword evidence="3 4" id="KW-0067">ATP-binding</keyword>
<evidence type="ECO:0000256" key="1">
    <source>
        <dbReference type="ARBA" id="ARBA00007381"/>
    </source>
</evidence>
<dbReference type="SUPFAM" id="SSF100920">
    <property type="entry name" value="Heat shock protein 70kD (HSP70), peptide-binding domain"/>
    <property type="match status" value="1"/>
</dbReference>
<comment type="caution">
    <text evidence="5">The sequence shown here is derived from an EMBL/GenBank/DDBJ whole genome shotgun (WGS) entry which is preliminary data.</text>
</comment>
<protein>
    <submittedName>
        <fullName evidence="5">Uncharacterized protein</fullName>
    </submittedName>
</protein>
<comment type="similarity">
    <text evidence="1 4">Belongs to the heat shock protein 70 family.</text>
</comment>
<dbReference type="EMBL" id="JANEYG010000002">
    <property type="protein sequence ID" value="KAJ8924977.1"/>
    <property type="molecule type" value="Genomic_DNA"/>
</dbReference>
<gene>
    <name evidence="5" type="ORF">NQ315_001142</name>
</gene>
<dbReference type="InterPro" id="IPR018181">
    <property type="entry name" value="Heat_shock_70_CS"/>
</dbReference>
<dbReference type="Pfam" id="PF00012">
    <property type="entry name" value="HSP70"/>
    <property type="match status" value="1"/>
</dbReference>
<evidence type="ECO:0000256" key="4">
    <source>
        <dbReference type="RuleBase" id="RU003322"/>
    </source>
</evidence>
<evidence type="ECO:0000313" key="6">
    <source>
        <dbReference type="Proteomes" id="UP001159042"/>
    </source>
</evidence>
<sequence>MSSVPAIGIDLGTTFSCISVYRNGRPELIPNFEGDGDRLTPSVLYFHPITGETSLGRTAEQQMLECPKNCLFDAKRFIGRSFDDEFISRYQNSKRVHFELVRGDDDNVVYEIEVANKRVVKKPEEVSCEILKHLKRTADDYVGEPVTKAVISVPAYFSNAQRKATKQAAELAGLEVLKLVTEPTAAAVHYVLDKNRKTSNILAFDFGGGTLDVSLIKVHDNTFQVKAVYGDTLLGGRNYDEILFDHFYAQYSNQIKDNFRGRSFKRRLSEMCTELKKKLSIREEYTMVLERYDGEADCRLSLTRAKFEYLCRDIFKRVMDTVELCLHDSGLGKSDINEVILVGGSSRIPKIRETLKSYFGADKIKTDLNPEEAVAAGASIHAAFLLGDCQDLEKFKVTEVTPMSLGISTAGNLMNVFLAKNSALPARNSKDMCTVFNDQSGVGIPIYEGERKNTMHNNKLGEFTLTNLPKERAGDVIVSVNFDLNQDGILNVTATEKSTGNNNKLVVTMGQFRFSERRIKLTLADAKKHKIEDEVFEKFVLFKARLQERCQHVLYDINKIASEADRSLVKEQCQKFMKESEELDFTETDRLEAKFAVYNAAVSDILRKNSMLQLQ</sequence>
<organism evidence="5 6">
    <name type="scientific">Exocentrus adspersus</name>
    <dbReference type="NCBI Taxonomy" id="1586481"/>
    <lineage>
        <taxon>Eukaryota</taxon>
        <taxon>Metazoa</taxon>
        <taxon>Ecdysozoa</taxon>
        <taxon>Arthropoda</taxon>
        <taxon>Hexapoda</taxon>
        <taxon>Insecta</taxon>
        <taxon>Pterygota</taxon>
        <taxon>Neoptera</taxon>
        <taxon>Endopterygota</taxon>
        <taxon>Coleoptera</taxon>
        <taxon>Polyphaga</taxon>
        <taxon>Cucujiformia</taxon>
        <taxon>Chrysomeloidea</taxon>
        <taxon>Cerambycidae</taxon>
        <taxon>Lamiinae</taxon>
        <taxon>Acanthocinini</taxon>
        <taxon>Exocentrus</taxon>
    </lineage>
</organism>
<keyword evidence="2 4" id="KW-0547">Nucleotide-binding</keyword>
<name>A0AAV8WEH2_9CUCU</name>
<dbReference type="PANTHER" id="PTHR19375">
    <property type="entry name" value="HEAT SHOCK PROTEIN 70KDA"/>
    <property type="match status" value="1"/>
</dbReference>
<proteinExistence type="inferred from homology"/>
<reference evidence="5 6" key="1">
    <citation type="journal article" date="2023" name="Insect Mol. Biol.">
        <title>Genome sequencing provides insights into the evolution of gene families encoding plant cell wall-degrading enzymes in longhorned beetles.</title>
        <authorList>
            <person name="Shin N.R."/>
            <person name="Okamura Y."/>
            <person name="Kirsch R."/>
            <person name="Pauchet Y."/>
        </authorList>
    </citation>
    <scope>NUCLEOTIDE SEQUENCE [LARGE SCALE GENOMIC DNA]</scope>
    <source>
        <strain evidence="5">EAD_L_NR</strain>
    </source>
</reference>
<dbReference type="Gene3D" id="2.60.34.10">
    <property type="entry name" value="Substrate Binding Domain Of DNAk, Chain A, domain 1"/>
    <property type="match status" value="1"/>
</dbReference>
<dbReference type="GO" id="GO:0005524">
    <property type="term" value="F:ATP binding"/>
    <property type="evidence" value="ECO:0007669"/>
    <property type="project" value="UniProtKB-KW"/>
</dbReference>
<evidence type="ECO:0000256" key="3">
    <source>
        <dbReference type="ARBA" id="ARBA00022840"/>
    </source>
</evidence>
<dbReference type="InterPro" id="IPR043129">
    <property type="entry name" value="ATPase_NBD"/>
</dbReference>
<dbReference type="GO" id="GO:0140662">
    <property type="term" value="F:ATP-dependent protein folding chaperone"/>
    <property type="evidence" value="ECO:0007669"/>
    <property type="project" value="InterPro"/>
</dbReference>
<dbReference type="InterPro" id="IPR029047">
    <property type="entry name" value="HSP70_peptide-bd_sf"/>
</dbReference>
<keyword evidence="6" id="KW-1185">Reference proteome</keyword>
<dbReference type="Gene3D" id="3.90.640.10">
    <property type="entry name" value="Actin, Chain A, domain 4"/>
    <property type="match status" value="1"/>
</dbReference>
<accession>A0AAV8WEH2</accession>
<dbReference type="PROSITE" id="PS01036">
    <property type="entry name" value="HSP70_3"/>
    <property type="match status" value="1"/>
</dbReference>
<dbReference type="PRINTS" id="PR00301">
    <property type="entry name" value="HEATSHOCK70"/>
</dbReference>
<dbReference type="CDD" id="cd24028">
    <property type="entry name" value="ASKHA_NBD_HSP70_HSPA1-like"/>
    <property type="match status" value="1"/>
</dbReference>
<dbReference type="InterPro" id="IPR013126">
    <property type="entry name" value="Hsp_70_fam"/>
</dbReference>
<dbReference type="Proteomes" id="UP001159042">
    <property type="component" value="Unassembled WGS sequence"/>
</dbReference>
<dbReference type="SUPFAM" id="SSF53067">
    <property type="entry name" value="Actin-like ATPase domain"/>
    <property type="match status" value="2"/>
</dbReference>
<evidence type="ECO:0000256" key="2">
    <source>
        <dbReference type="ARBA" id="ARBA00022741"/>
    </source>
</evidence>
<evidence type="ECO:0000313" key="5">
    <source>
        <dbReference type="EMBL" id="KAJ8924977.1"/>
    </source>
</evidence>
<dbReference type="PROSITE" id="PS00297">
    <property type="entry name" value="HSP70_1"/>
    <property type="match status" value="1"/>
</dbReference>